<keyword evidence="6" id="KW-0325">Glycoprotein</keyword>
<evidence type="ECO:0000256" key="6">
    <source>
        <dbReference type="ARBA" id="ARBA00023180"/>
    </source>
</evidence>
<evidence type="ECO:0000256" key="7">
    <source>
        <dbReference type="SAM" id="Phobius"/>
    </source>
</evidence>
<dbReference type="SUPFAM" id="SSF53822">
    <property type="entry name" value="Periplasmic binding protein-like I"/>
    <property type="match status" value="1"/>
</dbReference>
<dbReference type="OrthoDB" id="6143034at2759"/>
<dbReference type="PRINTS" id="PR00248">
    <property type="entry name" value="GPCRMGR"/>
</dbReference>
<dbReference type="PANTHER" id="PTHR24060">
    <property type="entry name" value="METABOTROPIC GLUTAMATE RECEPTOR"/>
    <property type="match status" value="1"/>
</dbReference>
<proteinExistence type="predicted"/>
<evidence type="ECO:0000256" key="2">
    <source>
        <dbReference type="ARBA" id="ARBA00022692"/>
    </source>
</evidence>
<dbReference type="InterPro" id="IPR050726">
    <property type="entry name" value="mGluR"/>
</dbReference>
<gene>
    <name evidence="9" type="ORF">OFUS_LOCUS16076</name>
</gene>
<dbReference type="EMBL" id="CAIIXF020000008">
    <property type="protein sequence ID" value="CAH1790924.1"/>
    <property type="molecule type" value="Genomic_DNA"/>
</dbReference>
<dbReference type="AlphaFoldDB" id="A0A8S4PCL2"/>
<protein>
    <recommendedName>
        <fullName evidence="8">Receptor ligand binding region domain-containing protein</fullName>
    </recommendedName>
</protein>
<evidence type="ECO:0000256" key="5">
    <source>
        <dbReference type="ARBA" id="ARBA00023170"/>
    </source>
</evidence>
<dbReference type="InterPro" id="IPR001828">
    <property type="entry name" value="ANF_lig-bd_rcpt"/>
</dbReference>
<evidence type="ECO:0000313" key="9">
    <source>
        <dbReference type="EMBL" id="CAH1790924.1"/>
    </source>
</evidence>
<reference evidence="9" key="1">
    <citation type="submission" date="2022-03" db="EMBL/GenBank/DDBJ databases">
        <authorList>
            <person name="Martin C."/>
        </authorList>
    </citation>
    <scope>NUCLEOTIDE SEQUENCE</scope>
</reference>
<evidence type="ECO:0000256" key="3">
    <source>
        <dbReference type="ARBA" id="ARBA00022989"/>
    </source>
</evidence>
<accession>A0A8S4PCL2</accession>
<dbReference type="InterPro" id="IPR028082">
    <property type="entry name" value="Peripla_BP_I"/>
</dbReference>
<evidence type="ECO:0000256" key="1">
    <source>
        <dbReference type="ARBA" id="ARBA00004141"/>
    </source>
</evidence>
<feature type="transmembrane region" description="Helical" evidence="7">
    <location>
        <begin position="18"/>
        <end position="38"/>
    </location>
</feature>
<sequence>MNKIGPTVNNSQDTGIKMWIRGIFFSLVNILALSTAIIDIMPRLPHIIPQPKFVVIEGDVYIVAVFALTEEGCTGIRTNSGYQYTDAVAFALKKVNRQKGQFAELDVKIGAIIMDDCKDAERGTQMVKEFLRGYIKINDPTGKPINSSLVVGVVGSSNSDKTIQLADYLKTEKTALVAPFASSPKLSNRTRFPYFVRTIPSDDKQGPALAAMLIRVGWFNVHVIIEDGSTYASDLEMQFRTEFLREGGCISTSHFLQIQSNSSNAEAIILAIAGNTSKTDVVLVLGRLNVLRSILEAKKSHITDKKVKRLVFVGSETWGKSEHVVQGHEDAAKGSISVSLYGENVAAFDAFMATLRYGCCPSNPFFNKYFEAMHKCQNTTCPTKGSVTELEEYSQSTYVKHVINAVYALSIATMKRLTEKCGSRAMAVCPEFGTAFGEEIIQTMGNMSFKDVNGQNFEIRDWESVNGYDIFYWKADGTPRKIGELTSKGASLENNAKCFPDGNFYDNDSMPESKCPNSEYYCKKCKHGTNLFSKCKGCKQRKMEGYQKCVTCVIHGKCKYKCFNCMK</sequence>
<dbReference type="GO" id="GO:0004930">
    <property type="term" value="F:G protein-coupled receptor activity"/>
    <property type="evidence" value="ECO:0007669"/>
    <property type="project" value="InterPro"/>
</dbReference>
<keyword evidence="3 7" id="KW-1133">Transmembrane helix</keyword>
<dbReference type="Proteomes" id="UP000749559">
    <property type="component" value="Unassembled WGS sequence"/>
</dbReference>
<dbReference type="Gene3D" id="3.40.50.2300">
    <property type="match status" value="2"/>
</dbReference>
<keyword evidence="5" id="KW-0675">Receptor</keyword>
<evidence type="ECO:0000313" key="10">
    <source>
        <dbReference type="Proteomes" id="UP000749559"/>
    </source>
</evidence>
<comment type="caution">
    <text evidence="9">The sequence shown here is derived from an EMBL/GenBank/DDBJ whole genome shotgun (WGS) entry which is preliminary data.</text>
</comment>
<feature type="domain" description="Receptor ligand binding region" evidence="8">
    <location>
        <begin position="86"/>
        <end position="474"/>
    </location>
</feature>
<keyword evidence="10" id="KW-1185">Reference proteome</keyword>
<dbReference type="GO" id="GO:0016020">
    <property type="term" value="C:membrane"/>
    <property type="evidence" value="ECO:0007669"/>
    <property type="project" value="UniProtKB-SubCell"/>
</dbReference>
<name>A0A8S4PCL2_OWEFU</name>
<comment type="subcellular location">
    <subcellularLocation>
        <location evidence="1">Membrane</location>
        <topology evidence="1">Multi-pass membrane protein</topology>
    </subcellularLocation>
</comment>
<dbReference type="InterPro" id="IPR000337">
    <property type="entry name" value="GPCR_3"/>
</dbReference>
<evidence type="ECO:0000259" key="8">
    <source>
        <dbReference type="Pfam" id="PF01094"/>
    </source>
</evidence>
<dbReference type="Pfam" id="PF01094">
    <property type="entry name" value="ANF_receptor"/>
    <property type="match status" value="1"/>
</dbReference>
<keyword evidence="4 7" id="KW-0472">Membrane</keyword>
<evidence type="ECO:0000256" key="4">
    <source>
        <dbReference type="ARBA" id="ARBA00023136"/>
    </source>
</evidence>
<keyword evidence="2 7" id="KW-0812">Transmembrane</keyword>
<organism evidence="9 10">
    <name type="scientific">Owenia fusiformis</name>
    <name type="common">Polychaete worm</name>
    <dbReference type="NCBI Taxonomy" id="6347"/>
    <lineage>
        <taxon>Eukaryota</taxon>
        <taxon>Metazoa</taxon>
        <taxon>Spiralia</taxon>
        <taxon>Lophotrochozoa</taxon>
        <taxon>Annelida</taxon>
        <taxon>Polychaeta</taxon>
        <taxon>Sedentaria</taxon>
        <taxon>Canalipalpata</taxon>
        <taxon>Sabellida</taxon>
        <taxon>Oweniida</taxon>
        <taxon>Oweniidae</taxon>
        <taxon>Owenia</taxon>
    </lineage>
</organism>